<evidence type="ECO:0000313" key="6">
    <source>
        <dbReference type="Proteomes" id="UP000246351"/>
    </source>
</evidence>
<reference evidence="3 6" key="1">
    <citation type="journal article" date="2018" name="Vet. Microbiol.">
        <title>Clonal diversity and geographic distribution of methicillin-resistant Staphylococcus pseudintermedius from Australian animals: Discovery of novel sequence types.</title>
        <authorList>
            <person name="Worthing K.A."/>
            <person name="Abraham S."/>
            <person name="Coombs G.W."/>
            <person name="Pang S."/>
            <person name="Saputra S."/>
            <person name="Jordan D."/>
            <person name="Trott D.J."/>
            <person name="Norris J.M."/>
        </authorList>
    </citation>
    <scope>NUCLEOTIDE SEQUENCE [LARGE SCALE GENOMIC DNA]</scope>
    <source>
        <strain evidence="3 6">ST71 3</strain>
    </source>
</reference>
<evidence type="ECO:0000313" key="3">
    <source>
        <dbReference type="EMBL" id="PWZ97832.1"/>
    </source>
</evidence>
<evidence type="ECO:0000313" key="8">
    <source>
        <dbReference type="Proteomes" id="UP000595859"/>
    </source>
</evidence>
<sequence length="115" mass="13353">MRIYVNEVKIQDNRILCYTDQPTEGLTEVGQMLADSDRHAFVYLLDDGSSFSYLLFVEETWSMLHEHRDKEIVINDSLTLTKFSEELDYLLDNIKGNSNYGKAFVSAVEETFELE</sequence>
<dbReference type="Proteomes" id="UP000246351">
    <property type="component" value="Unassembled WGS sequence"/>
</dbReference>
<dbReference type="EMBL" id="CP066884">
    <property type="protein sequence ID" value="QQM97574.1"/>
    <property type="molecule type" value="Genomic_DNA"/>
</dbReference>
<evidence type="ECO:0000313" key="4">
    <source>
        <dbReference type="EMBL" id="QQM97574.1"/>
    </source>
</evidence>
<dbReference type="EMBL" id="QEIV01001115">
    <property type="protein sequence ID" value="PWZ97832.1"/>
    <property type="molecule type" value="Genomic_DNA"/>
</dbReference>
<dbReference type="eggNOG" id="ENOG5032YMN">
    <property type="taxonomic scope" value="Bacteria"/>
</dbReference>
<reference evidence="2 9" key="4">
    <citation type="submission" date="2018-11" db="EMBL/GenBank/DDBJ databases">
        <authorList>
            <consortium name="Veterinary Laboratory Investigation and Response Network"/>
        </authorList>
    </citation>
    <scope>NUCLEOTIDE SEQUENCE [LARGE SCALE GENOMIC DNA]</scope>
    <source>
        <strain evidence="2 9">SPSE-18-VL-LA-PA-Ryan-0021</strain>
    </source>
</reference>
<dbReference type="HAMAP" id="MF_01861">
    <property type="entry name" value="UPF0738"/>
    <property type="match status" value="1"/>
</dbReference>
<dbReference type="OrthoDB" id="2966478at2"/>
<dbReference type="EMBL" id="AAXKXX010000012">
    <property type="protein sequence ID" value="EGQ4385118.1"/>
    <property type="molecule type" value="Genomic_DNA"/>
</dbReference>
<dbReference type="Pfam" id="PF19785">
    <property type="entry name" value="UPF0738"/>
    <property type="match status" value="1"/>
</dbReference>
<reference evidence="7" key="3">
    <citation type="journal article" date="2018" name="Vet. Microbiol.">
        <title>Molecular epidemiology of methicillin-resistant staphylococci amongst veterinary personnel, personnel-owned pets, patients and the hospital environment of two companion animal veterinary hospitals.</title>
        <authorList>
            <person name="Worthing K.A."/>
            <person name="Brown J."/>
            <person name="Gerber L."/>
            <person name="Abraham S."/>
            <person name="Trott D."/>
            <person name="Norris J.M."/>
        </authorList>
    </citation>
    <scope>NUCLEOTIDE SEQUENCE [LARGE SCALE GENOMIC DNA]</scope>
    <source>
        <strain evidence="7">ST496-2</strain>
    </source>
</reference>
<evidence type="ECO:0000313" key="5">
    <source>
        <dbReference type="EMBL" id="REA80507.1"/>
    </source>
</evidence>
<keyword evidence="9" id="KW-1185">Reference proteome</keyword>
<dbReference type="Proteomes" id="UP000595859">
    <property type="component" value="Chromosome"/>
</dbReference>
<dbReference type="RefSeq" id="WP_014614364.1">
    <property type="nucleotide sequence ID" value="NZ_BAAFHP010000001.1"/>
</dbReference>
<reference evidence="4 8" key="5">
    <citation type="submission" date="2020-12" db="EMBL/GenBank/DDBJ databases">
        <title>Whole genome sequencing and de novo assembly of Staphylococcus pseudintermedius: a novel pangenome approach to unravel pathogenesis of canine pyoderma.</title>
        <authorList>
            <person name="Ferrer L."/>
            <person name="Perez D."/>
            <person name="Fonticoba R."/>
            <person name="Vines J."/>
            <person name="Fabregas N."/>
            <person name="Madronero S."/>
            <person name="Meroni G."/>
            <person name="Martino P."/>
            <person name="Martinez S."/>
            <person name="Cusco A."/>
            <person name="Migura L."/>
            <person name="Francino O."/>
        </authorList>
    </citation>
    <scope>NUCLEOTIDE SEQUENCE [LARGE SCALE GENOMIC DNA]</scope>
    <source>
        <strain evidence="4 8">HSP080</strain>
    </source>
</reference>
<proteinExistence type="inferred from homology"/>
<evidence type="ECO:0000256" key="1">
    <source>
        <dbReference type="HAMAP-Rule" id="MF_01861"/>
    </source>
</evidence>
<evidence type="ECO:0000313" key="7">
    <source>
        <dbReference type="Proteomes" id="UP000256409"/>
    </source>
</evidence>
<name>A0A161UC74_STAPS</name>
<evidence type="ECO:0000313" key="2">
    <source>
        <dbReference type="EMBL" id="EGQ4385118.1"/>
    </source>
</evidence>
<organism evidence="3 6">
    <name type="scientific">Staphylococcus pseudintermedius</name>
    <dbReference type="NCBI Taxonomy" id="283734"/>
    <lineage>
        <taxon>Bacteria</taxon>
        <taxon>Bacillati</taxon>
        <taxon>Bacillota</taxon>
        <taxon>Bacilli</taxon>
        <taxon>Bacillales</taxon>
        <taxon>Staphylococcaceae</taxon>
        <taxon>Staphylococcus</taxon>
        <taxon>Staphylococcus intermedius group</taxon>
    </lineage>
</organism>
<protein>
    <recommendedName>
        <fullName evidence="1">UPF0738 protein DD924_11535</fullName>
    </recommendedName>
</protein>
<evidence type="ECO:0000313" key="9">
    <source>
        <dbReference type="Proteomes" id="UP000600220"/>
    </source>
</evidence>
<dbReference type="STRING" id="937773.SPSINT_0685"/>
<reference evidence="5" key="2">
    <citation type="journal article" date="2018" name="Vet. Microbiol.">
        <title>Methicillin-resistant staphylococci amongst veterinary personnel, personnel-owned pets, patients and the hospital environment of two small animal veterinary hospitals.</title>
        <authorList>
            <person name="Worthing K.A."/>
            <person name="Brown J."/>
            <person name="Gerber L."/>
            <person name="Abraham S."/>
            <person name="Trott D."/>
            <person name="Norris J.M."/>
        </authorList>
    </citation>
    <scope>NUCLEOTIDE SEQUENCE</scope>
    <source>
        <strain evidence="5">ST496-2</strain>
    </source>
</reference>
<dbReference type="AlphaFoldDB" id="A0A161UC74"/>
<gene>
    <name evidence="3" type="ORF">DD924_11535</name>
    <name evidence="5" type="ORF">DV961_11015</name>
    <name evidence="2" type="ORF">EGV54_08440</name>
    <name evidence="4" type="ORF">JGZ15_08740</name>
</gene>
<dbReference type="OMA" id="DSDHFAF"/>
<dbReference type="Proteomes" id="UP000600220">
    <property type="component" value="Unassembled WGS sequence"/>
</dbReference>
<dbReference type="EMBL" id="QQPC01000077">
    <property type="protein sequence ID" value="REA80507.1"/>
    <property type="molecule type" value="Genomic_DNA"/>
</dbReference>
<accession>A0A161UC74</accession>
<comment type="similarity">
    <text evidence="1">Belongs to the UPF0738 family.</text>
</comment>
<dbReference type="Proteomes" id="UP000256409">
    <property type="component" value="Unassembled WGS sequence"/>
</dbReference>
<dbReference type="InterPro" id="IPR020908">
    <property type="entry name" value="UPF0738"/>
</dbReference>